<dbReference type="InterPro" id="IPR051681">
    <property type="entry name" value="Ser/Thr_Kinases-Pseudokinases"/>
</dbReference>
<keyword evidence="1" id="KW-1133">Transmembrane helix</keyword>
<dbReference type="PROSITE" id="PS00108">
    <property type="entry name" value="PROTEIN_KINASE_ST"/>
    <property type="match status" value="1"/>
</dbReference>
<evidence type="ECO:0000259" key="2">
    <source>
        <dbReference type="PROSITE" id="PS50011"/>
    </source>
</evidence>
<sequence length="638" mass="69217">MAPELLSENHYTVAADMFSFGMVLSELLTHRIPYSDLVSRNGQPLVDTAIINMVINGTIRPTLPDDCPVWMRDLTLACIAADPSARPTALHAAMVLHAALARDADCKGLIAGVNTSPCTSPVVLHLQDNVTSSDIDAFCKDPSCLQLLDAYTALGTNCRACGLPELAGIDQFERWPQFSKVCAIPCKRQFKAFAHHFYSCFEYDQVELGTPGKDTCASCRQLNSTIRQTAFANDCGGNVTTMYNFVQVMTTNRTKGSASRDTSLLFRQCETLYAAAPALTSTPPVMAAAASSTALVVAGAVFGVLLTIGLFIARHPRGRSSPRSSTISVVSAESPLSDEDDLRLGFTSLRENMLALLPSETMAKLTTLSVHGKVDWAHSIAKGANGEVFMGTYAGEAVAIKALLPERCDVATDLFNMIDEILLLSQLSHPRIVRFLGVSFTTTQSLCFLVEYMDRGDLRDLLVQSTPQTYPQASKLESARSLAESLVYLHGLGIIHRDLKSRNVLVDSRAGTKLTDFGVARHVSCHNTMTVGVGTYRWMAPEVLSENQYTVAADIYSLGMVLSELNTHRIPYSDMKSRTGQPLVDTAIISMVVNGAIQPTLAPDVAPWMAELIMRCIATEAALRPSAQDVVAILRQHT</sequence>
<dbReference type="Gene3D" id="1.10.510.10">
    <property type="entry name" value="Transferase(Phosphotransferase) domain 1"/>
    <property type="match status" value="2"/>
</dbReference>
<keyword evidence="3" id="KW-0418">Kinase</keyword>
<dbReference type="Pfam" id="PF00069">
    <property type="entry name" value="Pkinase"/>
    <property type="match status" value="2"/>
</dbReference>
<dbReference type="SMART" id="SM00220">
    <property type="entry name" value="S_TKc"/>
    <property type="match status" value="1"/>
</dbReference>
<feature type="transmembrane region" description="Helical" evidence="1">
    <location>
        <begin position="285"/>
        <end position="313"/>
    </location>
</feature>
<dbReference type="GO" id="GO:0005524">
    <property type="term" value="F:ATP binding"/>
    <property type="evidence" value="ECO:0007669"/>
    <property type="project" value="InterPro"/>
</dbReference>
<evidence type="ECO:0000313" key="3">
    <source>
        <dbReference type="EMBL" id="OQS00473.1"/>
    </source>
</evidence>
<dbReference type="OrthoDB" id="69492at2759"/>
<dbReference type="Proteomes" id="UP000243579">
    <property type="component" value="Unassembled WGS sequence"/>
</dbReference>
<dbReference type="EMBL" id="JNBR01000031">
    <property type="protein sequence ID" value="OQS00473.1"/>
    <property type="molecule type" value="Genomic_DNA"/>
</dbReference>
<dbReference type="PANTHER" id="PTHR44329:SF214">
    <property type="entry name" value="PROTEIN KINASE DOMAIN-CONTAINING PROTEIN"/>
    <property type="match status" value="1"/>
</dbReference>
<dbReference type="PANTHER" id="PTHR44329">
    <property type="entry name" value="SERINE/THREONINE-PROTEIN KINASE TNNI3K-RELATED"/>
    <property type="match status" value="1"/>
</dbReference>
<dbReference type="InterPro" id="IPR000719">
    <property type="entry name" value="Prot_kinase_dom"/>
</dbReference>
<comment type="caution">
    <text evidence="3">The sequence shown here is derived from an EMBL/GenBank/DDBJ whole genome shotgun (WGS) entry which is preliminary data.</text>
</comment>
<keyword evidence="4" id="KW-1185">Reference proteome</keyword>
<keyword evidence="1" id="KW-0812">Transmembrane</keyword>
<evidence type="ECO:0000256" key="1">
    <source>
        <dbReference type="SAM" id="Phobius"/>
    </source>
</evidence>
<organism evidence="3 4">
    <name type="scientific">Achlya hypogyna</name>
    <name type="common">Oomycete</name>
    <name type="synonym">Protoachlya hypogyna</name>
    <dbReference type="NCBI Taxonomy" id="1202772"/>
    <lineage>
        <taxon>Eukaryota</taxon>
        <taxon>Sar</taxon>
        <taxon>Stramenopiles</taxon>
        <taxon>Oomycota</taxon>
        <taxon>Saprolegniomycetes</taxon>
        <taxon>Saprolegniales</taxon>
        <taxon>Achlyaceae</taxon>
        <taxon>Achlya</taxon>
    </lineage>
</organism>
<dbReference type="GO" id="GO:0004674">
    <property type="term" value="F:protein serine/threonine kinase activity"/>
    <property type="evidence" value="ECO:0007669"/>
    <property type="project" value="TreeGrafter"/>
</dbReference>
<evidence type="ECO:0000313" key="4">
    <source>
        <dbReference type="Proteomes" id="UP000243579"/>
    </source>
</evidence>
<name>A0A1V9ZR42_ACHHY</name>
<dbReference type="InterPro" id="IPR011009">
    <property type="entry name" value="Kinase-like_dom_sf"/>
</dbReference>
<dbReference type="SUPFAM" id="SSF56112">
    <property type="entry name" value="Protein kinase-like (PK-like)"/>
    <property type="match status" value="2"/>
</dbReference>
<dbReference type="PRINTS" id="PR00109">
    <property type="entry name" value="TYRKINASE"/>
</dbReference>
<proteinExistence type="predicted"/>
<keyword evidence="1" id="KW-0472">Membrane</keyword>
<dbReference type="InterPro" id="IPR001245">
    <property type="entry name" value="Ser-Thr/Tyr_kinase_cat_dom"/>
</dbReference>
<dbReference type="PROSITE" id="PS50011">
    <property type="entry name" value="PROTEIN_KINASE_DOM"/>
    <property type="match status" value="2"/>
</dbReference>
<dbReference type="InterPro" id="IPR008271">
    <property type="entry name" value="Ser/Thr_kinase_AS"/>
</dbReference>
<gene>
    <name evidence="3" type="ORF">ACHHYP_03577</name>
</gene>
<accession>A0A1V9ZR42</accession>
<dbReference type="AlphaFoldDB" id="A0A1V9ZR42"/>
<dbReference type="Gene3D" id="3.30.200.20">
    <property type="entry name" value="Phosphorylase Kinase, domain 1"/>
    <property type="match status" value="1"/>
</dbReference>
<dbReference type="STRING" id="1202772.A0A1V9ZR42"/>
<feature type="domain" description="Protein kinase" evidence="2">
    <location>
        <begin position="1"/>
        <end position="100"/>
    </location>
</feature>
<keyword evidence="3" id="KW-0808">Transferase</keyword>
<reference evidence="3 4" key="1">
    <citation type="journal article" date="2014" name="Genome Biol. Evol.">
        <title>The secreted proteins of Achlya hypogyna and Thraustotheca clavata identify the ancestral oomycete secretome and reveal gene acquisitions by horizontal gene transfer.</title>
        <authorList>
            <person name="Misner I."/>
            <person name="Blouin N."/>
            <person name="Leonard G."/>
            <person name="Richards T.A."/>
            <person name="Lane C.E."/>
        </authorList>
    </citation>
    <scope>NUCLEOTIDE SEQUENCE [LARGE SCALE GENOMIC DNA]</scope>
    <source>
        <strain evidence="3 4">ATCC 48635</strain>
    </source>
</reference>
<protein>
    <submittedName>
        <fullName evidence="3">Protein kinase</fullName>
    </submittedName>
</protein>
<feature type="domain" description="Protein kinase" evidence="2">
    <location>
        <begin position="374"/>
        <end position="638"/>
    </location>
</feature>